<dbReference type="InterPro" id="IPR032678">
    <property type="entry name" value="tRNA-synt_1_cat_dom"/>
</dbReference>
<evidence type="ECO:0000256" key="3">
    <source>
        <dbReference type="ARBA" id="ARBA00011245"/>
    </source>
</evidence>
<reference evidence="15" key="1">
    <citation type="submission" date="2020-10" db="EMBL/GenBank/DDBJ databases">
        <title>Sequencing the genomes of 1000 actinobacteria strains.</title>
        <authorList>
            <person name="Klenk H.-P."/>
        </authorList>
    </citation>
    <scope>NUCLEOTIDE SEQUENCE</scope>
    <source>
        <strain evidence="15">DSM 45354</strain>
    </source>
</reference>
<dbReference type="PRINTS" id="PR00983">
    <property type="entry name" value="TRNASYNTHCYS"/>
</dbReference>
<comment type="cofactor">
    <cofactor evidence="13">
        <name>Zn(2+)</name>
        <dbReference type="ChEBI" id="CHEBI:29105"/>
    </cofactor>
    <text evidence="13">Binds 1 zinc ion per subunit.</text>
</comment>
<evidence type="ECO:0000256" key="8">
    <source>
        <dbReference type="ARBA" id="ARBA00022833"/>
    </source>
</evidence>
<dbReference type="FunFam" id="3.40.50.620:FF:000068">
    <property type="entry name" value="Cysteine--tRNA ligase"/>
    <property type="match status" value="1"/>
</dbReference>
<comment type="subunit">
    <text evidence="3 13">Monomer.</text>
</comment>
<comment type="similarity">
    <text evidence="2 13">Belongs to the class-I aminoacyl-tRNA synthetase family.</text>
</comment>
<evidence type="ECO:0000256" key="4">
    <source>
        <dbReference type="ARBA" id="ARBA00022490"/>
    </source>
</evidence>
<dbReference type="GO" id="GO:0008270">
    <property type="term" value="F:zinc ion binding"/>
    <property type="evidence" value="ECO:0007669"/>
    <property type="project" value="UniProtKB-UniRule"/>
</dbReference>
<dbReference type="Pfam" id="PF01406">
    <property type="entry name" value="tRNA-synt_1e"/>
    <property type="match status" value="1"/>
</dbReference>
<dbReference type="InterPro" id="IPR009080">
    <property type="entry name" value="tRNAsynth_Ia_anticodon-bd"/>
</dbReference>
<evidence type="ECO:0000256" key="10">
    <source>
        <dbReference type="ARBA" id="ARBA00022917"/>
    </source>
</evidence>
<dbReference type="EC" id="6.1.1.16" evidence="13"/>
<dbReference type="NCBIfam" id="TIGR00435">
    <property type="entry name" value="cysS"/>
    <property type="match status" value="1"/>
</dbReference>
<dbReference type="Gene3D" id="3.40.50.620">
    <property type="entry name" value="HUPs"/>
    <property type="match status" value="1"/>
</dbReference>
<dbReference type="AlphaFoldDB" id="A0A927N9E5"/>
<evidence type="ECO:0000256" key="7">
    <source>
        <dbReference type="ARBA" id="ARBA00022741"/>
    </source>
</evidence>
<evidence type="ECO:0000256" key="2">
    <source>
        <dbReference type="ARBA" id="ARBA00005594"/>
    </source>
</evidence>
<dbReference type="GO" id="GO:0006423">
    <property type="term" value="P:cysteinyl-tRNA aminoacylation"/>
    <property type="evidence" value="ECO:0007669"/>
    <property type="project" value="UniProtKB-UniRule"/>
</dbReference>
<evidence type="ECO:0000313" key="16">
    <source>
        <dbReference type="Proteomes" id="UP000638648"/>
    </source>
</evidence>
<keyword evidence="11 13" id="KW-0030">Aminoacyl-tRNA synthetase</keyword>
<keyword evidence="8 13" id="KW-0862">Zinc</keyword>
<feature type="short sequence motif" description="'HIGH' region" evidence="13">
    <location>
        <begin position="31"/>
        <end position="41"/>
    </location>
</feature>
<evidence type="ECO:0000313" key="15">
    <source>
        <dbReference type="EMBL" id="MBE1612658.1"/>
    </source>
</evidence>
<keyword evidence="9 13" id="KW-0067">ATP-binding</keyword>
<feature type="domain" description="Cysteinyl-tRNA synthetase class Ia DALR" evidence="14">
    <location>
        <begin position="378"/>
        <end position="440"/>
    </location>
</feature>
<dbReference type="HAMAP" id="MF_00041">
    <property type="entry name" value="Cys_tRNA_synth"/>
    <property type="match status" value="1"/>
</dbReference>
<evidence type="ECO:0000256" key="1">
    <source>
        <dbReference type="ARBA" id="ARBA00004496"/>
    </source>
</evidence>
<dbReference type="PANTHER" id="PTHR10890:SF30">
    <property type="entry name" value="CYSTEINE--TRNA LIGASE"/>
    <property type="match status" value="1"/>
</dbReference>
<keyword evidence="5 13" id="KW-0436">Ligase</keyword>
<sequence>MNLRLYDTRARAIRDFEPLQPGKVTMYVCGATVQSPPHIGHVRFAVNFDLLRRWLLHQGQDVVYVRNVTDVEDKVIAKSQTEGVSWWELAYRNERAFSEAYDVLGCIPATLEPRATGHIPEIVELIQRLIDTGHAYASGGDVLFDVRSFADYGALSGQRVDEVQSAGDTENAEAKRDPRDFALWKRAKPGEPSWDTPWGPGRPGWHIECSAMSTKYLGEAFDIHGGGIDLIFPHHENERAQSQAAGDPFAGYWLHNAWVTIAGEKMSKSLGNSLLVGVVVRRLVRPVELRYYLASPHYRSMIEYSEEALHEAAASYQRVENFVERAVELVGESLGAAPLGTDVAADTDPYAEFGLNAADGTEAGQNAPDGWKLTLPEAFVEAMNDDLAVPQALAVVHAAVRDGNTALAADDKATVQARLLEVRSMLSVLGLDPMDPRWRRSSAEGDSLRAVTDVLVRALLVQREEARARKDWPAADAVRDQLRAAGVEVTDTPHGARWDVAERPGRA</sequence>
<dbReference type="PANTHER" id="PTHR10890">
    <property type="entry name" value="CYSTEINYL-TRNA SYNTHETASE"/>
    <property type="match status" value="1"/>
</dbReference>
<dbReference type="RefSeq" id="WP_192755661.1">
    <property type="nucleotide sequence ID" value="NZ_BAABJL010000140.1"/>
</dbReference>
<keyword evidence="7 13" id="KW-0547">Nucleotide-binding</keyword>
<feature type="binding site" evidence="13">
    <location>
        <position position="268"/>
    </location>
    <ligand>
        <name>ATP</name>
        <dbReference type="ChEBI" id="CHEBI:30616"/>
    </ligand>
</feature>
<feature type="short sequence motif" description="'KMSKS' region" evidence="13">
    <location>
        <begin position="265"/>
        <end position="269"/>
    </location>
</feature>
<evidence type="ECO:0000256" key="13">
    <source>
        <dbReference type="HAMAP-Rule" id="MF_00041"/>
    </source>
</evidence>
<dbReference type="Pfam" id="PF23493">
    <property type="entry name" value="CysS_C"/>
    <property type="match status" value="1"/>
</dbReference>
<dbReference type="InterPro" id="IPR056411">
    <property type="entry name" value="CysS_C"/>
</dbReference>
<evidence type="ECO:0000256" key="12">
    <source>
        <dbReference type="ARBA" id="ARBA00047398"/>
    </source>
</evidence>
<protein>
    <recommendedName>
        <fullName evidence="13">Cysteine--tRNA ligase</fullName>
        <ecNumber evidence="13">6.1.1.16</ecNumber>
    </recommendedName>
    <alternativeName>
        <fullName evidence="13">Cysteinyl-tRNA synthetase</fullName>
        <shortName evidence="13">CysRS</shortName>
    </alternativeName>
</protein>
<dbReference type="GO" id="GO:0005829">
    <property type="term" value="C:cytosol"/>
    <property type="evidence" value="ECO:0007669"/>
    <property type="project" value="TreeGrafter"/>
</dbReference>
<organism evidence="15 16">
    <name type="scientific">Actinopolymorpha pittospori</name>
    <dbReference type="NCBI Taxonomy" id="648752"/>
    <lineage>
        <taxon>Bacteria</taxon>
        <taxon>Bacillati</taxon>
        <taxon>Actinomycetota</taxon>
        <taxon>Actinomycetes</taxon>
        <taxon>Propionibacteriales</taxon>
        <taxon>Actinopolymorphaceae</taxon>
        <taxon>Actinopolymorpha</taxon>
    </lineage>
</organism>
<dbReference type="GO" id="GO:0004817">
    <property type="term" value="F:cysteine-tRNA ligase activity"/>
    <property type="evidence" value="ECO:0007669"/>
    <property type="project" value="UniProtKB-UniRule"/>
</dbReference>
<dbReference type="SMART" id="SM00840">
    <property type="entry name" value="DALR_2"/>
    <property type="match status" value="1"/>
</dbReference>
<evidence type="ECO:0000256" key="9">
    <source>
        <dbReference type="ARBA" id="ARBA00022840"/>
    </source>
</evidence>
<keyword evidence="6 13" id="KW-0479">Metal-binding</keyword>
<dbReference type="GO" id="GO:0005524">
    <property type="term" value="F:ATP binding"/>
    <property type="evidence" value="ECO:0007669"/>
    <property type="project" value="UniProtKB-UniRule"/>
</dbReference>
<name>A0A927N9E5_9ACTN</name>
<dbReference type="SUPFAM" id="SSF47323">
    <property type="entry name" value="Anticodon-binding domain of a subclass of class I aminoacyl-tRNA synthetases"/>
    <property type="match status" value="1"/>
</dbReference>
<dbReference type="CDD" id="cd00672">
    <property type="entry name" value="CysRS_core"/>
    <property type="match status" value="1"/>
</dbReference>
<comment type="caution">
    <text evidence="15">The sequence shown here is derived from an EMBL/GenBank/DDBJ whole genome shotgun (WGS) entry which is preliminary data.</text>
</comment>
<accession>A0A927N9E5</accession>
<evidence type="ECO:0000256" key="6">
    <source>
        <dbReference type="ARBA" id="ARBA00022723"/>
    </source>
</evidence>
<feature type="binding site" evidence="13">
    <location>
        <position position="238"/>
    </location>
    <ligand>
        <name>Zn(2+)</name>
        <dbReference type="ChEBI" id="CHEBI:29105"/>
    </ligand>
</feature>
<dbReference type="InterPro" id="IPR024909">
    <property type="entry name" value="Cys-tRNA/MSH_ligase"/>
</dbReference>
<gene>
    <name evidence="13" type="primary">cysS</name>
    <name evidence="15" type="ORF">HEB94_009506</name>
</gene>
<dbReference type="Proteomes" id="UP000638648">
    <property type="component" value="Unassembled WGS sequence"/>
</dbReference>
<dbReference type="InterPro" id="IPR015803">
    <property type="entry name" value="Cys-tRNA-ligase"/>
</dbReference>
<keyword evidence="16" id="KW-1185">Reference proteome</keyword>
<dbReference type="Pfam" id="PF09190">
    <property type="entry name" value="DALR_2"/>
    <property type="match status" value="1"/>
</dbReference>
<evidence type="ECO:0000256" key="5">
    <source>
        <dbReference type="ARBA" id="ARBA00022598"/>
    </source>
</evidence>
<comment type="catalytic activity">
    <reaction evidence="12 13">
        <text>tRNA(Cys) + L-cysteine + ATP = L-cysteinyl-tRNA(Cys) + AMP + diphosphate</text>
        <dbReference type="Rhea" id="RHEA:17773"/>
        <dbReference type="Rhea" id="RHEA-COMP:9661"/>
        <dbReference type="Rhea" id="RHEA-COMP:9679"/>
        <dbReference type="ChEBI" id="CHEBI:30616"/>
        <dbReference type="ChEBI" id="CHEBI:33019"/>
        <dbReference type="ChEBI" id="CHEBI:35235"/>
        <dbReference type="ChEBI" id="CHEBI:78442"/>
        <dbReference type="ChEBI" id="CHEBI:78517"/>
        <dbReference type="ChEBI" id="CHEBI:456215"/>
        <dbReference type="EC" id="6.1.1.16"/>
    </reaction>
</comment>
<dbReference type="InterPro" id="IPR014729">
    <property type="entry name" value="Rossmann-like_a/b/a_fold"/>
</dbReference>
<evidence type="ECO:0000256" key="11">
    <source>
        <dbReference type="ARBA" id="ARBA00023146"/>
    </source>
</evidence>
<comment type="subcellular location">
    <subcellularLocation>
        <location evidence="1 13">Cytoplasm</location>
    </subcellularLocation>
</comment>
<evidence type="ECO:0000259" key="14">
    <source>
        <dbReference type="SMART" id="SM00840"/>
    </source>
</evidence>
<dbReference type="EMBL" id="JADBEM010000001">
    <property type="protein sequence ID" value="MBE1612658.1"/>
    <property type="molecule type" value="Genomic_DNA"/>
</dbReference>
<feature type="binding site" evidence="13">
    <location>
        <position position="209"/>
    </location>
    <ligand>
        <name>Zn(2+)</name>
        <dbReference type="ChEBI" id="CHEBI:29105"/>
    </ligand>
</feature>
<feature type="binding site" evidence="13">
    <location>
        <position position="29"/>
    </location>
    <ligand>
        <name>Zn(2+)</name>
        <dbReference type="ChEBI" id="CHEBI:29105"/>
    </ligand>
</feature>
<proteinExistence type="inferred from homology"/>
<dbReference type="Gene3D" id="1.20.120.1910">
    <property type="entry name" value="Cysteine-tRNA ligase, C-terminal anti-codon recognition domain"/>
    <property type="match status" value="1"/>
</dbReference>
<feature type="binding site" evidence="13">
    <location>
        <position position="234"/>
    </location>
    <ligand>
        <name>Zn(2+)</name>
        <dbReference type="ChEBI" id="CHEBI:29105"/>
    </ligand>
</feature>
<keyword evidence="4 13" id="KW-0963">Cytoplasm</keyword>
<dbReference type="InterPro" id="IPR015273">
    <property type="entry name" value="Cys-tRNA-synt_Ia_DALR"/>
</dbReference>
<keyword evidence="10 13" id="KW-0648">Protein biosynthesis</keyword>
<dbReference type="SUPFAM" id="SSF52374">
    <property type="entry name" value="Nucleotidylyl transferase"/>
    <property type="match status" value="1"/>
</dbReference>